<comment type="similarity">
    <text evidence="1">Belongs to the bacterial ribosomal protein bL21 family.</text>
</comment>
<reference evidence="3 4" key="1">
    <citation type="journal article" date="2023" name="Elife">
        <title>Identification of key yeast species and microbe-microbe interactions impacting larval growth of Drosophila in the wild.</title>
        <authorList>
            <person name="Mure A."/>
            <person name="Sugiura Y."/>
            <person name="Maeda R."/>
            <person name="Honda K."/>
            <person name="Sakurai N."/>
            <person name="Takahashi Y."/>
            <person name="Watada M."/>
            <person name="Katoh T."/>
            <person name="Gotoh A."/>
            <person name="Gotoh Y."/>
            <person name="Taniguchi I."/>
            <person name="Nakamura K."/>
            <person name="Hayashi T."/>
            <person name="Katayama T."/>
            <person name="Uemura T."/>
            <person name="Hattori Y."/>
        </authorList>
    </citation>
    <scope>NUCLEOTIDE SEQUENCE [LARGE SCALE GENOMIC DNA]</scope>
    <source>
        <strain evidence="3 4">SC-9</strain>
    </source>
</reference>
<dbReference type="Pfam" id="PF00829">
    <property type="entry name" value="Ribosomal_L21p"/>
    <property type="match status" value="1"/>
</dbReference>
<dbReference type="SUPFAM" id="SSF141091">
    <property type="entry name" value="L21p-like"/>
    <property type="match status" value="1"/>
</dbReference>
<accession>A0AAV5QIN9</accession>
<dbReference type="PANTHER" id="PTHR21349">
    <property type="entry name" value="50S RIBOSOMAL PROTEIN L21"/>
    <property type="match status" value="1"/>
</dbReference>
<sequence>MNFLKPSSQQIFSSANLGVRFLHSSRILRNSNITINNKSYDLSAFKSVPQSNLYATIKIFNKPYLVTAGDKVILPHNLKNVDIGSVIKFNDIVNIGSRDVVFYPPTDDAEGVLEKVVKIEGTVIEKTKNKAAEKLTTWQRNRKNKRALVKHKKTVIRISEVSVQL</sequence>
<dbReference type="InterPro" id="IPR028909">
    <property type="entry name" value="bL21-like"/>
</dbReference>
<protein>
    <recommendedName>
        <fullName evidence="2">Large ribosomal subunit protein bL21m</fullName>
    </recommendedName>
</protein>
<dbReference type="AlphaFoldDB" id="A0AAV5QIN9"/>
<evidence type="ECO:0000313" key="4">
    <source>
        <dbReference type="Proteomes" id="UP001360560"/>
    </source>
</evidence>
<dbReference type="InterPro" id="IPR036164">
    <property type="entry name" value="bL21-like_sf"/>
</dbReference>
<dbReference type="GO" id="GO:0003735">
    <property type="term" value="F:structural constituent of ribosome"/>
    <property type="evidence" value="ECO:0007669"/>
    <property type="project" value="TreeGrafter"/>
</dbReference>
<dbReference type="RefSeq" id="XP_064851472.1">
    <property type="nucleotide sequence ID" value="XM_064995400.1"/>
</dbReference>
<keyword evidence="3" id="KW-0689">Ribosomal protein</keyword>
<dbReference type="PANTHER" id="PTHR21349:SF0">
    <property type="entry name" value="LARGE RIBOSOMAL SUBUNIT PROTEIN BL21M"/>
    <property type="match status" value="1"/>
</dbReference>
<comment type="caution">
    <text evidence="3">The sequence shown here is derived from an EMBL/GenBank/DDBJ whole genome shotgun (WGS) entry which is preliminary data.</text>
</comment>
<dbReference type="GeneID" id="90072451"/>
<keyword evidence="3" id="KW-0687">Ribonucleoprotein</keyword>
<dbReference type="EMBL" id="BTFZ01000002">
    <property type="protein sequence ID" value="GMM34472.1"/>
    <property type="molecule type" value="Genomic_DNA"/>
</dbReference>
<dbReference type="Proteomes" id="UP001360560">
    <property type="component" value="Unassembled WGS sequence"/>
</dbReference>
<keyword evidence="4" id="KW-1185">Reference proteome</keyword>
<evidence type="ECO:0000256" key="1">
    <source>
        <dbReference type="ARBA" id="ARBA00008563"/>
    </source>
</evidence>
<gene>
    <name evidence="3" type="ORF">DASC09_017970</name>
</gene>
<dbReference type="GO" id="GO:0005762">
    <property type="term" value="C:mitochondrial large ribosomal subunit"/>
    <property type="evidence" value="ECO:0007669"/>
    <property type="project" value="TreeGrafter"/>
</dbReference>
<evidence type="ECO:0000313" key="3">
    <source>
        <dbReference type="EMBL" id="GMM34472.1"/>
    </source>
</evidence>
<evidence type="ECO:0000256" key="2">
    <source>
        <dbReference type="ARBA" id="ARBA00044129"/>
    </source>
</evidence>
<organism evidence="3 4">
    <name type="scientific">Saccharomycopsis crataegensis</name>
    <dbReference type="NCBI Taxonomy" id="43959"/>
    <lineage>
        <taxon>Eukaryota</taxon>
        <taxon>Fungi</taxon>
        <taxon>Dikarya</taxon>
        <taxon>Ascomycota</taxon>
        <taxon>Saccharomycotina</taxon>
        <taxon>Saccharomycetes</taxon>
        <taxon>Saccharomycopsidaceae</taxon>
        <taxon>Saccharomycopsis</taxon>
    </lineage>
</organism>
<proteinExistence type="inferred from homology"/>
<name>A0AAV5QIN9_9ASCO</name>